<dbReference type="EMBL" id="JADEVV010000066">
    <property type="protein sequence ID" value="MBE9255494.1"/>
    <property type="molecule type" value="Genomic_DNA"/>
</dbReference>
<protein>
    <submittedName>
        <fullName evidence="1">Uncharacterized protein</fullName>
    </submittedName>
</protein>
<name>A0ABR9VVV9_9SYNC</name>
<evidence type="ECO:0000313" key="1">
    <source>
        <dbReference type="EMBL" id="MBE9255494.1"/>
    </source>
</evidence>
<keyword evidence="2" id="KW-1185">Reference proteome</keyword>
<gene>
    <name evidence="1" type="ORF">IQ217_16965</name>
</gene>
<reference evidence="1 2" key="1">
    <citation type="submission" date="2020-10" db="EMBL/GenBank/DDBJ databases">
        <authorList>
            <person name="Castelo-Branco R."/>
            <person name="Eusebio N."/>
            <person name="Adriana R."/>
            <person name="Vieira A."/>
            <person name="Brugerolle De Fraissinette N."/>
            <person name="Rezende De Castro R."/>
            <person name="Schneider M.P."/>
            <person name="Vasconcelos V."/>
            <person name="Leao P.N."/>
        </authorList>
    </citation>
    <scope>NUCLEOTIDE SEQUENCE [LARGE SCALE GENOMIC DNA]</scope>
    <source>
        <strain evidence="1 2">LEGE 00031</strain>
    </source>
</reference>
<evidence type="ECO:0000313" key="2">
    <source>
        <dbReference type="Proteomes" id="UP000658720"/>
    </source>
</evidence>
<organism evidence="1 2">
    <name type="scientific">Synechocystis salina LEGE 00031</name>
    <dbReference type="NCBI Taxonomy" id="1828736"/>
    <lineage>
        <taxon>Bacteria</taxon>
        <taxon>Bacillati</taxon>
        <taxon>Cyanobacteriota</taxon>
        <taxon>Cyanophyceae</taxon>
        <taxon>Synechococcales</taxon>
        <taxon>Merismopediaceae</taxon>
        <taxon>Synechocystis</taxon>
    </lineage>
</organism>
<proteinExistence type="predicted"/>
<comment type="caution">
    <text evidence="1">The sequence shown here is derived from an EMBL/GenBank/DDBJ whole genome shotgun (WGS) entry which is preliminary data.</text>
</comment>
<sequence>MAVFGCYLKVTSDPVRCFLTTTARYKNMTTATLASASNSDSAIWNSLKLAIADSSGFKCWQDDNGEAVVSKTETVAPLLLDAQVRHYLRQTLETLAY</sequence>
<dbReference type="Proteomes" id="UP000658720">
    <property type="component" value="Unassembled WGS sequence"/>
</dbReference>
<accession>A0ABR9VVV9</accession>